<dbReference type="InterPro" id="IPR023214">
    <property type="entry name" value="HAD_sf"/>
</dbReference>
<dbReference type="InterPro" id="IPR036412">
    <property type="entry name" value="HAD-like_sf"/>
</dbReference>
<reference evidence="1 2" key="1">
    <citation type="journal article" date="2019" name="Int. J. Syst. Evol. Microbiol.">
        <title>The Global Catalogue of Microorganisms (GCM) 10K type strain sequencing project: providing services to taxonomists for standard genome sequencing and annotation.</title>
        <authorList>
            <consortium name="The Broad Institute Genomics Platform"/>
            <consortium name="The Broad Institute Genome Sequencing Center for Infectious Disease"/>
            <person name="Wu L."/>
            <person name="Ma J."/>
        </authorList>
    </citation>
    <scope>NUCLEOTIDE SEQUENCE [LARGE SCALE GENOMIC DNA]</scope>
    <source>
        <strain evidence="1 2">JCM 9383</strain>
    </source>
</reference>
<dbReference type="CDD" id="cd01427">
    <property type="entry name" value="HAD_like"/>
    <property type="match status" value="1"/>
</dbReference>
<dbReference type="InterPro" id="IPR006439">
    <property type="entry name" value="HAD-SF_hydro_IA"/>
</dbReference>
<name>A0ABN3VL63_9PSEU</name>
<dbReference type="GO" id="GO:0016787">
    <property type="term" value="F:hydrolase activity"/>
    <property type="evidence" value="ECO:0007669"/>
    <property type="project" value="UniProtKB-KW"/>
</dbReference>
<keyword evidence="1" id="KW-0378">Hydrolase</keyword>
<gene>
    <name evidence="1" type="ORF">GCM10010470_57350</name>
</gene>
<dbReference type="PANTHER" id="PTHR43434">
    <property type="entry name" value="PHOSPHOGLYCOLATE PHOSPHATASE"/>
    <property type="match status" value="1"/>
</dbReference>
<dbReference type="RefSeq" id="WP_344685021.1">
    <property type="nucleotide sequence ID" value="NZ_BAAAUX010000028.1"/>
</dbReference>
<dbReference type="EMBL" id="BAAAUX010000028">
    <property type="protein sequence ID" value="GAA2814430.1"/>
    <property type="molecule type" value="Genomic_DNA"/>
</dbReference>
<evidence type="ECO:0000313" key="1">
    <source>
        <dbReference type="EMBL" id="GAA2814430.1"/>
    </source>
</evidence>
<dbReference type="SUPFAM" id="SSF56784">
    <property type="entry name" value="HAD-like"/>
    <property type="match status" value="1"/>
</dbReference>
<protein>
    <submittedName>
        <fullName evidence="1">HAD family hydrolase</fullName>
    </submittedName>
</protein>
<dbReference type="NCBIfam" id="TIGR01549">
    <property type="entry name" value="HAD-SF-IA-v1"/>
    <property type="match status" value="1"/>
</dbReference>
<keyword evidence="2" id="KW-1185">Reference proteome</keyword>
<evidence type="ECO:0000313" key="2">
    <source>
        <dbReference type="Proteomes" id="UP001500979"/>
    </source>
</evidence>
<dbReference type="PANTHER" id="PTHR43434:SF1">
    <property type="entry name" value="PHOSPHOGLYCOLATE PHOSPHATASE"/>
    <property type="match status" value="1"/>
</dbReference>
<organism evidence="1 2">
    <name type="scientific">Saccharopolyspora taberi</name>
    <dbReference type="NCBI Taxonomy" id="60895"/>
    <lineage>
        <taxon>Bacteria</taxon>
        <taxon>Bacillati</taxon>
        <taxon>Actinomycetota</taxon>
        <taxon>Actinomycetes</taxon>
        <taxon>Pseudonocardiales</taxon>
        <taxon>Pseudonocardiaceae</taxon>
        <taxon>Saccharopolyspora</taxon>
    </lineage>
</organism>
<proteinExistence type="predicted"/>
<dbReference type="Proteomes" id="UP001500979">
    <property type="component" value="Unassembled WGS sequence"/>
</dbReference>
<dbReference type="Pfam" id="PF00702">
    <property type="entry name" value="Hydrolase"/>
    <property type="match status" value="1"/>
</dbReference>
<dbReference type="InterPro" id="IPR050155">
    <property type="entry name" value="HAD-like_hydrolase_sf"/>
</dbReference>
<sequence length="231" mass="24697">MTSPAQILRNSDAVLLDFDGPVCSVFGGFPDHEVADELRGLFRGELPEAVGESRDPFDVLRYAAGAGTVATTVEQHLRDLEVRAVKVASPTPGTAQVLETLHDFGIPVFVVSNNSAAAVSAYFEAHGMAGLIAGVSARTGPEVDQLKPKPYLLKRAIEALETAPGRCVMIGDSETDLEASRHAGTLAIGYANKLGKRQRFEQYRPNAIIDHMHELARGTPPRGAGRRGGVR</sequence>
<dbReference type="Gene3D" id="3.40.50.1000">
    <property type="entry name" value="HAD superfamily/HAD-like"/>
    <property type="match status" value="1"/>
</dbReference>
<accession>A0ABN3VL63</accession>
<comment type="caution">
    <text evidence="1">The sequence shown here is derived from an EMBL/GenBank/DDBJ whole genome shotgun (WGS) entry which is preliminary data.</text>
</comment>